<evidence type="ECO:0000313" key="1">
    <source>
        <dbReference type="EMBL" id="GAB40265.1"/>
    </source>
</evidence>
<dbReference type="EMBL" id="BAFC01000093">
    <property type="protein sequence ID" value="GAB40265.1"/>
    <property type="molecule type" value="Genomic_DNA"/>
</dbReference>
<comment type="caution">
    <text evidence="1">The sequence shown here is derived from an EMBL/GenBank/DDBJ whole genome shotgun (WGS) entry which is preliminary data.</text>
</comment>
<proteinExistence type="predicted"/>
<protein>
    <submittedName>
        <fullName evidence="1">Uncharacterized protein</fullName>
    </submittedName>
</protein>
<dbReference type="Proteomes" id="UP000005845">
    <property type="component" value="Unassembled WGS sequence"/>
</dbReference>
<evidence type="ECO:0000313" key="2">
    <source>
        <dbReference type="Proteomes" id="UP000005845"/>
    </source>
</evidence>
<dbReference type="AlphaFoldDB" id="H5U3F7"/>
<accession>H5U3F7</accession>
<name>H5U3F7_9ACTN</name>
<organism evidence="1 2">
    <name type="scientific">Gordonia sputi NBRC 100414</name>
    <dbReference type="NCBI Taxonomy" id="1089453"/>
    <lineage>
        <taxon>Bacteria</taxon>
        <taxon>Bacillati</taxon>
        <taxon>Actinomycetota</taxon>
        <taxon>Actinomycetes</taxon>
        <taxon>Mycobacteriales</taxon>
        <taxon>Gordoniaceae</taxon>
        <taxon>Gordonia</taxon>
    </lineage>
</organism>
<reference evidence="1 2" key="1">
    <citation type="submission" date="2012-02" db="EMBL/GenBank/DDBJ databases">
        <title>Whole genome shotgun sequence of Gordonia sputi NBRC 100414.</title>
        <authorList>
            <person name="Yoshida I."/>
            <person name="Hosoyama A."/>
            <person name="Tsuchikane K."/>
            <person name="Katsumata H."/>
            <person name="Yamazaki S."/>
            <person name="Fujita N."/>
        </authorList>
    </citation>
    <scope>NUCLEOTIDE SEQUENCE [LARGE SCALE GENOMIC DNA]</scope>
    <source>
        <strain evidence="1 2">NBRC 100414</strain>
    </source>
</reference>
<sequence>MRKVSDVGSTQGQVVANGAFALFSRRRADDVSELLESIFGRDDITAIGADWRGIVYFTLDDDEELASDTVIGFDPSSGASGPLATLDEVLAAVRDGEIADAVDVSGFDAWRVATGTRELAMGDCVPPLVLEFLGGDPAERADEPQDLITYVAVAAALMGRLEALGVQPGDEIPPEVFDDERWS</sequence>
<gene>
    <name evidence="1" type="ORF">GOSPT_095_00560</name>
</gene>
<keyword evidence="2" id="KW-1185">Reference proteome</keyword>
<dbReference type="eggNOG" id="ENOG5033XCA">
    <property type="taxonomic scope" value="Bacteria"/>
</dbReference>